<dbReference type="CDD" id="cd00834">
    <property type="entry name" value="KAS_I_II"/>
    <property type="match status" value="1"/>
</dbReference>
<protein>
    <submittedName>
        <fullName evidence="6">Beta-ketoacyl-[acyl-carrier-protein] synthase family protein</fullName>
    </submittedName>
</protein>
<evidence type="ECO:0000256" key="4">
    <source>
        <dbReference type="RuleBase" id="RU003694"/>
    </source>
</evidence>
<dbReference type="SUPFAM" id="SSF53901">
    <property type="entry name" value="Thiolase-like"/>
    <property type="match status" value="1"/>
</dbReference>
<dbReference type="InterPro" id="IPR018201">
    <property type="entry name" value="Ketoacyl_synth_AS"/>
</dbReference>
<organism evidence="6 7">
    <name type="scientific">Natronosporangium hydrolyticum</name>
    <dbReference type="NCBI Taxonomy" id="2811111"/>
    <lineage>
        <taxon>Bacteria</taxon>
        <taxon>Bacillati</taxon>
        <taxon>Actinomycetota</taxon>
        <taxon>Actinomycetes</taxon>
        <taxon>Micromonosporales</taxon>
        <taxon>Micromonosporaceae</taxon>
        <taxon>Natronosporangium</taxon>
    </lineage>
</organism>
<dbReference type="InterPro" id="IPR020841">
    <property type="entry name" value="PKS_Beta-ketoAc_synthase_dom"/>
</dbReference>
<evidence type="ECO:0000256" key="3">
    <source>
        <dbReference type="ARBA" id="ARBA00023315"/>
    </source>
</evidence>
<dbReference type="PANTHER" id="PTHR11712:SF336">
    <property type="entry name" value="3-OXOACYL-[ACYL-CARRIER-PROTEIN] SYNTHASE, MITOCHONDRIAL"/>
    <property type="match status" value="1"/>
</dbReference>
<dbReference type="AlphaFoldDB" id="A0A895YDS8"/>
<comment type="similarity">
    <text evidence="1 4">Belongs to the thiolase-like superfamily. Beta-ketoacyl-ACP synthases family.</text>
</comment>
<dbReference type="GO" id="GO:0004315">
    <property type="term" value="F:3-oxoacyl-[acyl-carrier-protein] synthase activity"/>
    <property type="evidence" value="ECO:0007669"/>
    <property type="project" value="InterPro"/>
</dbReference>
<dbReference type="PANTHER" id="PTHR11712">
    <property type="entry name" value="POLYKETIDE SYNTHASE-RELATED"/>
    <property type="match status" value="1"/>
</dbReference>
<dbReference type="SMART" id="SM00825">
    <property type="entry name" value="PKS_KS"/>
    <property type="match status" value="1"/>
</dbReference>
<reference evidence="6" key="1">
    <citation type="submission" date="2021-02" db="EMBL/GenBank/DDBJ databases">
        <title>Natrosporangium hydrolyticum gen. nov., sp. nov, a haloalkaliphilic actinobacterium from a soda solonchak soil.</title>
        <authorList>
            <person name="Sorokin D.Y."/>
            <person name="Khijniak T.V."/>
            <person name="Zakharycheva A.P."/>
            <person name="Boueva O.V."/>
            <person name="Ariskina E.V."/>
            <person name="Hahnke R.L."/>
            <person name="Bunk B."/>
            <person name="Sproer C."/>
            <person name="Schumann P."/>
            <person name="Evtushenko L.I."/>
            <person name="Kublanov I.V."/>
        </authorList>
    </citation>
    <scope>NUCLEOTIDE SEQUENCE</scope>
    <source>
        <strain evidence="6">DSM 106523</strain>
    </source>
</reference>
<evidence type="ECO:0000313" key="6">
    <source>
        <dbReference type="EMBL" id="QSB15927.1"/>
    </source>
</evidence>
<dbReference type="PROSITE" id="PS00606">
    <property type="entry name" value="KS3_1"/>
    <property type="match status" value="1"/>
</dbReference>
<dbReference type="InterPro" id="IPR000794">
    <property type="entry name" value="Beta-ketoacyl_synthase"/>
</dbReference>
<dbReference type="InterPro" id="IPR014030">
    <property type="entry name" value="Ketoacyl_synth_N"/>
</dbReference>
<evidence type="ECO:0000313" key="7">
    <source>
        <dbReference type="Proteomes" id="UP000662857"/>
    </source>
</evidence>
<keyword evidence="7" id="KW-1185">Reference proteome</keyword>
<proteinExistence type="inferred from homology"/>
<evidence type="ECO:0000256" key="1">
    <source>
        <dbReference type="ARBA" id="ARBA00008467"/>
    </source>
</evidence>
<dbReference type="InterPro" id="IPR016039">
    <property type="entry name" value="Thiolase-like"/>
</dbReference>
<dbReference type="FunFam" id="3.40.47.10:FF:000029">
    <property type="entry name" value="3-oxoacyl-[acyl-carrier-protein] synthase 1"/>
    <property type="match status" value="1"/>
</dbReference>
<name>A0A895YDS8_9ACTN</name>
<dbReference type="Gene3D" id="3.40.47.10">
    <property type="match status" value="2"/>
</dbReference>
<sequence>MTGRRVAITGVEVLAPGGIGTKAFWDLLTEGRTATRLITFFDPTPFRSRVAAEIDFIAEDHGLSPQEVRRMDRAAQFAVVAAHGAVADSGVDLAQVDPYRLGVTVGTAVGATVGLDREYRVVSDGGRLQLVDQAYAVPHLYNYLVPSSFAAEVAWRVGAQGPTTVVSTGCTSGIDSVGYAADLIREGAVDIMVAGSTDAPISPITMACFDAIKATTPRCDDPGTASRPFDGTRNGFVIGEGAAVFVLEELDRAMARGANLYGEIAGYATRSNAYHMTGLRPDGVEMAEAIRVALQEARMNIDEIDYINAHGSGTRQNDRHETEAFKRSLGDHAYRTPVSSIKSMVGHSLGAIGSIEIAASILAMEHGVVPPTANLHTPDPHCDLDYVPVTARSHATDAVLTVGSGFGGFQSAMVLARPDRRKP</sequence>
<dbReference type="RefSeq" id="WP_239678119.1">
    <property type="nucleotide sequence ID" value="NZ_CP070499.1"/>
</dbReference>
<dbReference type="PROSITE" id="PS52004">
    <property type="entry name" value="KS3_2"/>
    <property type="match status" value="1"/>
</dbReference>
<evidence type="ECO:0000256" key="2">
    <source>
        <dbReference type="ARBA" id="ARBA00022679"/>
    </source>
</evidence>
<dbReference type="InterPro" id="IPR014031">
    <property type="entry name" value="Ketoacyl_synth_C"/>
</dbReference>
<dbReference type="Pfam" id="PF00109">
    <property type="entry name" value="ketoacyl-synt"/>
    <property type="match status" value="1"/>
</dbReference>
<feature type="domain" description="Ketosynthase family 3 (KS3)" evidence="5">
    <location>
        <begin position="3"/>
        <end position="417"/>
    </location>
</feature>
<dbReference type="EMBL" id="CP070499">
    <property type="protein sequence ID" value="QSB15927.1"/>
    <property type="molecule type" value="Genomic_DNA"/>
</dbReference>
<dbReference type="GO" id="GO:0030497">
    <property type="term" value="P:fatty acid elongation"/>
    <property type="evidence" value="ECO:0007669"/>
    <property type="project" value="UniProtKB-ARBA"/>
</dbReference>
<dbReference type="FunFam" id="3.40.47.10:FF:000018">
    <property type="entry name" value="3-oxoacyl-[acyl-carrier-protein] synthase 2"/>
    <property type="match status" value="1"/>
</dbReference>
<keyword evidence="2 4" id="KW-0808">Transferase</keyword>
<dbReference type="GO" id="GO:0005829">
    <property type="term" value="C:cytosol"/>
    <property type="evidence" value="ECO:0007669"/>
    <property type="project" value="TreeGrafter"/>
</dbReference>
<gene>
    <name evidence="6" type="ORF">JQS43_06235</name>
</gene>
<evidence type="ECO:0000259" key="5">
    <source>
        <dbReference type="PROSITE" id="PS52004"/>
    </source>
</evidence>
<accession>A0A895YDS8</accession>
<keyword evidence="3" id="KW-0012">Acyltransferase</keyword>
<dbReference type="Pfam" id="PF02801">
    <property type="entry name" value="Ketoacyl-synt_C"/>
    <property type="match status" value="1"/>
</dbReference>
<dbReference type="KEGG" id="nhy:JQS43_06235"/>
<dbReference type="NCBIfam" id="NF005589">
    <property type="entry name" value="PRK07314.1"/>
    <property type="match status" value="1"/>
</dbReference>
<dbReference type="Proteomes" id="UP000662857">
    <property type="component" value="Chromosome"/>
</dbReference>